<keyword evidence="2" id="KW-1133">Transmembrane helix</keyword>
<organism evidence="3 4">
    <name type="scientific">Streptomyces himastatinicus ATCC 53653</name>
    <dbReference type="NCBI Taxonomy" id="457427"/>
    <lineage>
        <taxon>Bacteria</taxon>
        <taxon>Bacillati</taxon>
        <taxon>Actinomycetota</taxon>
        <taxon>Actinomycetes</taxon>
        <taxon>Kitasatosporales</taxon>
        <taxon>Streptomycetaceae</taxon>
        <taxon>Streptomyces</taxon>
        <taxon>Streptomyces violaceusniger group</taxon>
    </lineage>
</organism>
<protein>
    <submittedName>
        <fullName evidence="3">Uncharacterized protein</fullName>
    </submittedName>
</protein>
<keyword evidence="4" id="KW-1185">Reference proteome</keyword>
<feature type="transmembrane region" description="Helical" evidence="2">
    <location>
        <begin position="162"/>
        <end position="187"/>
    </location>
</feature>
<feature type="compositionally biased region" description="Pro residues" evidence="1">
    <location>
        <begin position="28"/>
        <end position="43"/>
    </location>
</feature>
<evidence type="ECO:0000313" key="3">
    <source>
        <dbReference type="EMBL" id="EFL28330.1"/>
    </source>
</evidence>
<dbReference type="EMBL" id="GG657754">
    <property type="protein sequence ID" value="EFL28330.1"/>
    <property type="molecule type" value="Genomic_DNA"/>
</dbReference>
<feature type="region of interest" description="Disordered" evidence="1">
    <location>
        <begin position="1"/>
        <end position="52"/>
    </location>
</feature>
<dbReference type="STRING" id="457427.SSOG_08044"/>
<reference evidence="3 4" key="1">
    <citation type="submission" date="2009-02" db="EMBL/GenBank/DDBJ databases">
        <title>Annotation of Streptomyces hygroscopicus strain ATCC 53653.</title>
        <authorList>
            <consortium name="The Broad Institute Genome Sequencing Platform"/>
            <consortium name="Broad Institute Microbial Sequencing Center"/>
            <person name="Fischbach M."/>
            <person name="Godfrey P."/>
            <person name="Ward D."/>
            <person name="Young S."/>
            <person name="Zeng Q."/>
            <person name="Koehrsen M."/>
            <person name="Alvarado L."/>
            <person name="Berlin A.M."/>
            <person name="Bochicchio J."/>
            <person name="Borenstein D."/>
            <person name="Chapman S.B."/>
            <person name="Chen Z."/>
            <person name="Engels R."/>
            <person name="Freedman E."/>
            <person name="Gellesch M."/>
            <person name="Goldberg J."/>
            <person name="Griggs A."/>
            <person name="Gujja S."/>
            <person name="Heilman E.R."/>
            <person name="Heiman D.I."/>
            <person name="Hepburn T.A."/>
            <person name="Howarth C."/>
            <person name="Jen D."/>
            <person name="Larson L."/>
            <person name="Lewis B."/>
            <person name="Mehta T."/>
            <person name="Park D."/>
            <person name="Pearson M."/>
            <person name="Richards J."/>
            <person name="Roberts A."/>
            <person name="Saif S."/>
            <person name="Shea T.D."/>
            <person name="Shenoy N."/>
            <person name="Sisk P."/>
            <person name="Stolte C."/>
            <person name="Sykes S.N."/>
            <person name="Thomson T."/>
            <person name="Walk T."/>
            <person name="White J."/>
            <person name="Yandava C."/>
            <person name="Straight P."/>
            <person name="Clardy J."/>
            <person name="Hung D."/>
            <person name="Kolter R."/>
            <person name="Mekalanos J."/>
            <person name="Walker S."/>
            <person name="Walsh C.T."/>
            <person name="Wieland-Brown L.C."/>
            <person name="Haas B."/>
            <person name="Nusbaum C."/>
            <person name="Birren B."/>
        </authorList>
    </citation>
    <scope>NUCLEOTIDE SEQUENCE [LARGE SCALE GENOMIC DNA]</scope>
    <source>
        <strain evidence="3 4">ATCC 53653</strain>
    </source>
</reference>
<keyword evidence="2" id="KW-0472">Membrane</keyword>
<accession>D9WS86</accession>
<evidence type="ECO:0000256" key="1">
    <source>
        <dbReference type="SAM" id="MobiDB-lite"/>
    </source>
</evidence>
<dbReference type="Proteomes" id="UP000003963">
    <property type="component" value="Unassembled WGS sequence"/>
</dbReference>
<evidence type="ECO:0000256" key="2">
    <source>
        <dbReference type="SAM" id="Phobius"/>
    </source>
</evidence>
<keyword evidence="2" id="KW-0812">Transmembrane</keyword>
<proteinExistence type="predicted"/>
<gene>
    <name evidence="3" type="ORF">SSOG_08044</name>
</gene>
<dbReference type="HOGENOM" id="CLU_091242_0_0_11"/>
<name>D9WS86_9ACTN</name>
<sequence>MSPPALPGSNPYGAVPGTGYGTGEPVADRPPLPGPLPGYPLRPVPSARRAGPEAPYAAPEQLACQLCGGSPAAEMAIRHHQGLVLFMLFRKRKGHFCRTCGTALLRKHTALTLWQGWWHPLSALLFNPVTLLLNWRVHSKIEQLPGPGPDPFASRLAPGKPLFLRPGALFGLLPAAFVAYVLAMVVAG</sequence>
<evidence type="ECO:0000313" key="4">
    <source>
        <dbReference type="Proteomes" id="UP000003963"/>
    </source>
</evidence>
<dbReference type="AlphaFoldDB" id="D9WS86"/>